<dbReference type="OMA" id="PGYIFFR"/>
<dbReference type="STRING" id="1076935.U4LCA7"/>
<evidence type="ECO:0000313" key="3">
    <source>
        <dbReference type="EMBL" id="CCX07952.1"/>
    </source>
</evidence>
<name>U4LCA7_PYROM</name>
<accession>U4LCA7</accession>
<keyword evidence="2" id="KW-0472">Membrane</keyword>
<evidence type="ECO:0000256" key="2">
    <source>
        <dbReference type="SAM" id="Phobius"/>
    </source>
</evidence>
<dbReference type="OrthoDB" id="4918558at2759"/>
<dbReference type="eggNOG" id="ENOG502S5NQ">
    <property type="taxonomic scope" value="Eukaryota"/>
</dbReference>
<dbReference type="Proteomes" id="UP000018144">
    <property type="component" value="Unassembled WGS sequence"/>
</dbReference>
<keyword evidence="2" id="KW-1133">Transmembrane helix</keyword>
<reference evidence="3 4" key="1">
    <citation type="journal article" date="2013" name="PLoS Genet.">
        <title>The genome and development-dependent transcriptomes of Pyronema confluens: a window into fungal evolution.</title>
        <authorList>
            <person name="Traeger S."/>
            <person name="Altegoer F."/>
            <person name="Freitag M."/>
            <person name="Gabaldon T."/>
            <person name="Kempken F."/>
            <person name="Kumar A."/>
            <person name="Marcet-Houben M."/>
            <person name="Poggeler S."/>
            <person name="Stajich J.E."/>
            <person name="Nowrousian M."/>
        </authorList>
    </citation>
    <scope>NUCLEOTIDE SEQUENCE [LARGE SCALE GENOMIC DNA]</scope>
    <source>
        <strain evidence="4">CBS 100304</strain>
        <tissue evidence="3">Vegetative mycelium</tissue>
    </source>
</reference>
<proteinExistence type="predicted"/>
<protein>
    <recommendedName>
        <fullName evidence="5">MARVEL domain-containing protein</fullName>
    </recommendedName>
</protein>
<feature type="transmembrane region" description="Helical" evidence="2">
    <location>
        <begin position="45"/>
        <end position="66"/>
    </location>
</feature>
<evidence type="ECO:0008006" key="5">
    <source>
        <dbReference type="Google" id="ProtNLM"/>
    </source>
</evidence>
<evidence type="ECO:0000313" key="4">
    <source>
        <dbReference type="Proteomes" id="UP000018144"/>
    </source>
</evidence>
<organism evidence="3 4">
    <name type="scientific">Pyronema omphalodes (strain CBS 100304)</name>
    <name type="common">Pyronema confluens</name>
    <dbReference type="NCBI Taxonomy" id="1076935"/>
    <lineage>
        <taxon>Eukaryota</taxon>
        <taxon>Fungi</taxon>
        <taxon>Dikarya</taxon>
        <taxon>Ascomycota</taxon>
        <taxon>Pezizomycotina</taxon>
        <taxon>Pezizomycetes</taxon>
        <taxon>Pezizales</taxon>
        <taxon>Pyronemataceae</taxon>
        <taxon>Pyronema</taxon>
    </lineage>
</organism>
<feature type="transmembrane region" description="Helical" evidence="2">
    <location>
        <begin position="144"/>
        <end position="167"/>
    </location>
</feature>
<evidence type="ECO:0000256" key="1">
    <source>
        <dbReference type="SAM" id="MobiDB-lite"/>
    </source>
</evidence>
<dbReference type="EMBL" id="HF935383">
    <property type="protein sequence ID" value="CCX07952.1"/>
    <property type="molecule type" value="Genomic_DNA"/>
</dbReference>
<gene>
    <name evidence="3" type="ORF">PCON_07541</name>
</gene>
<keyword evidence="2" id="KW-0812">Transmembrane</keyword>
<dbReference type="AlphaFoldDB" id="U4LCA7"/>
<sequence>MNGAGPAHTAFRVLQILTLIPAWALMAAVISWFQASTVSTPASVVVLFIILLLCSIWSFCILIAVLRANNTALWIAFWDIVCMGALIAGVAVTSNLANYECGTVVRTYYYTADGQRLSDPLGSDQAVQRQQFWDHPGNCNLLKAAWGLAIANIIMFFITALLAISIYKQNEEEMRLAEFERLGRPRSAIVQEKVYMEYPDRPRRAHRSRHAGRSDRRRGEGIYSDRWSEY</sequence>
<feature type="region of interest" description="Disordered" evidence="1">
    <location>
        <begin position="200"/>
        <end position="230"/>
    </location>
</feature>
<feature type="transmembrane region" description="Helical" evidence="2">
    <location>
        <begin position="73"/>
        <end position="92"/>
    </location>
</feature>
<feature type="transmembrane region" description="Helical" evidence="2">
    <location>
        <begin position="12"/>
        <end position="33"/>
    </location>
</feature>
<keyword evidence="4" id="KW-1185">Reference proteome</keyword>